<gene>
    <name evidence="1" type="ORF">E2C01_019922</name>
</gene>
<accession>A0A5B7DZY2</accession>
<name>A0A5B7DZY2_PORTR</name>
<reference evidence="1 2" key="1">
    <citation type="submission" date="2019-05" db="EMBL/GenBank/DDBJ databases">
        <title>Another draft genome of Portunus trituberculatus and its Hox gene families provides insights of decapod evolution.</title>
        <authorList>
            <person name="Jeong J.-H."/>
            <person name="Song I."/>
            <person name="Kim S."/>
            <person name="Choi T."/>
            <person name="Kim D."/>
            <person name="Ryu S."/>
            <person name="Kim W."/>
        </authorList>
    </citation>
    <scope>NUCLEOTIDE SEQUENCE [LARGE SCALE GENOMIC DNA]</scope>
    <source>
        <tissue evidence="1">Muscle</tissue>
    </source>
</reference>
<sequence>MKVLVAVVGGCEASSRGQQDQRFPLTNHWESRVRFTSQACGFIDLAEHGRPRHLLLCSSTSSSYSFQHLNVRFTVV</sequence>
<evidence type="ECO:0000313" key="2">
    <source>
        <dbReference type="Proteomes" id="UP000324222"/>
    </source>
</evidence>
<organism evidence="1 2">
    <name type="scientific">Portunus trituberculatus</name>
    <name type="common">Swimming crab</name>
    <name type="synonym">Neptunus trituberculatus</name>
    <dbReference type="NCBI Taxonomy" id="210409"/>
    <lineage>
        <taxon>Eukaryota</taxon>
        <taxon>Metazoa</taxon>
        <taxon>Ecdysozoa</taxon>
        <taxon>Arthropoda</taxon>
        <taxon>Crustacea</taxon>
        <taxon>Multicrustacea</taxon>
        <taxon>Malacostraca</taxon>
        <taxon>Eumalacostraca</taxon>
        <taxon>Eucarida</taxon>
        <taxon>Decapoda</taxon>
        <taxon>Pleocyemata</taxon>
        <taxon>Brachyura</taxon>
        <taxon>Eubrachyura</taxon>
        <taxon>Portunoidea</taxon>
        <taxon>Portunidae</taxon>
        <taxon>Portuninae</taxon>
        <taxon>Portunus</taxon>
    </lineage>
</organism>
<keyword evidence="2" id="KW-1185">Reference proteome</keyword>
<proteinExistence type="predicted"/>
<comment type="caution">
    <text evidence="1">The sequence shown here is derived from an EMBL/GenBank/DDBJ whole genome shotgun (WGS) entry which is preliminary data.</text>
</comment>
<dbReference type="EMBL" id="VSRR010001650">
    <property type="protein sequence ID" value="MPC26775.1"/>
    <property type="molecule type" value="Genomic_DNA"/>
</dbReference>
<dbReference type="AlphaFoldDB" id="A0A5B7DZY2"/>
<dbReference type="Proteomes" id="UP000324222">
    <property type="component" value="Unassembled WGS sequence"/>
</dbReference>
<evidence type="ECO:0000313" key="1">
    <source>
        <dbReference type="EMBL" id="MPC26775.1"/>
    </source>
</evidence>
<protein>
    <submittedName>
        <fullName evidence="1">Uncharacterized protein</fullName>
    </submittedName>
</protein>